<dbReference type="InParanoid" id="A0A1I4BS31"/>
<dbReference type="InterPro" id="IPR037359">
    <property type="entry name" value="NST/OST"/>
</dbReference>
<dbReference type="Gene3D" id="3.40.50.300">
    <property type="entry name" value="P-loop containing nucleotide triphosphate hydrolases"/>
    <property type="match status" value="1"/>
</dbReference>
<keyword evidence="1 2" id="KW-0808">Transferase</keyword>
<dbReference type="PANTHER" id="PTHR10605">
    <property type="entry name" value="HEPARAN SULFATE SULFOTRANSFERASE"/>
    <property type="match status" value="1"/>
</dbReference>
<gene>
    <name evidence="2" type="ORF">SAMN04488085_103142</name>
</gene>
<sequence>MSDAPNFLVIGAARSGTTALASFLGEHPDVFVTDPKEPHFLAFPEGGPRFVGPGADLINRNAVRGEQAWRGLFAGRPERRRGEGSVSTLCYPKASIPAIRRLCAPGCRLVVLLRDPVDRAFSSWQYLRSRGHDAGTFEECLAAEEERTRAGWSHMWQLARLSRYGEQLAPFAAAFGERLLVVIQEEFAADPAGQLRRVLAFLDVDPDVPIDAARPVNEGGVPRSQAVAGALDLLRRSPAARRLVKRLVPERSRERIRSANLRQETVDPATRRRLAESFAGDLRDLQRVVGRDLSCWPSVRAGGAGA</sequence>
<proteinExistence type="predicted"/>
<dbReference type="InterPro" id="IPR027417">
    <property type="entry name" value="P-loop_NTPase"/>
</dbReference>
<reference evidence="2 3" key="1">
    <citation type="submission" date="2016-10" db="EMBL/GenBank/DDBJ databases">
        <authorList>
            <person name="de Groot N.N."/>
        </authorList>
    </citation>
    <scope>NUCLEOTIDE SEQUENCE [LARGE SCALE GENOMIC DNA]</scope>
    <source>
        <strain evidence="2 3">DSM 45317</strain>
    </source>
</reference>
<dbReference type="GO" id="GO:0008146">
    <property type="term" value="F:sulfotransferase activity"/>
    <property type="evidence" value="ECO:0007669"/>
    <property type="project" value="InterPro"/>
</dbReference>
<dbReference type="Proteomes" id="UP000199152">
    <property type="component" value="Unassembled WGS sequence"/>
</dbReference>
<accession>A0A1I4BS31</accession>
<dbReference type="SUPFAM" id="SSF52540">
    <property type="entry name" value="P-loop containing nucleoside triphosphate hydrolases"/>
    <property type="match status" value="1"/>
</dbReference>
<organism evidence="2 3">
    <name type="scientific">Geodermatophilus ruber</name>
    <dbReference type="NCBI Taxonomy" id="504800"/>
    <lineage>
        <taxon>Bacteria</taxon>
        <taxon>Bacillati</taxon>
        <taxon>Actinomycetota</taxon>
        <taxon>Actinomycetes</taxon>
        <taxon>Geodermatophilales</taxon>
        <taxon>Geodermatophilaceae</taxon>
        <taxon>Geodermatophilus</taxon>
    </lineage>
</organism>
<keyword evidence="3" id="KW-1185">Reference proteome</keyword>
<dbReference type="STRING" id="504800.SAMN04488085_103142"/>
<evidence type="ECO:0000313" key="3">
    <source>
        <dbReference type="Proteomes" id="UP000199152"/>
    </source>
</evidence>
<dbReference type="OrthoDB" id="4508169at2"/>
<dbReference type="PANTHER" id="PTHR10605:SF56">
    <property type="entry name" value="BIFUNCTIONAL HEPARAN SULFATE N-DEACETYLASE_N-SULFOTRANSFERASE"/>
    <property type="match status" value="1"/>
</dbReference>
<name>A0A1I4BS31_9ACTN</name>
<dbReference type="RefSeq" id="WP_143087093.1">
    <property type="nucleotide sequence ID" value="NZ_FOSW01000003.1"/>
</dbReference>
<evidence type="ECO:0000313" key="2">
    <source>
        <dbReference type="EMBL" id="SFK70681.1"/>
    </source>
</evidence>
<dbReference type="AlphaFoldDB" id="A0A1I4BS31"/>
<dbReference type="EMBL" id="FOSW01000003">
    <property type="protein sequence ID" value="SFK70681.1"/>
    <property type="molecule type" value="Genomic_DNA"/>
</dbReference>
<dbReference type="Pfam" id="PF13469">
    <property type="entry name" value="Sulfotransfer_3"/>
    <property type="match status" value="1"/>
</dbReference>
<evidence type="ECO:0000256" key="1">
    <source>
        <dbReference type="ARBA" id="ARBA00022679"/>
    </source>
</evidence>
<protein>
    <submittedName>
        <fullName evidence="2">Sulfotransferase family protein</fullName>
    </submittedName>
</protein>